<reference evidence="1 2" key="1">
    <citation type="journal article" date="2012" name="J. Bacteriol.">
        <title>Genome Sequence of "Candidatus Mycoplasma haemolamae" Strain Purdue, a Red Blood Cell Pathogen of Alpacas (Vicugna pacos) and Llamas (Lama glama).</title>
        <authorList>
            <person name="Guimaraes A.M."/>
            <person name="Toth B."/>
            <person name="Santos A.P."/>
            <person name="do Nascimento N.C."/>
            <person name="Kritchevsky J.E."/>
            <person name="Messick J.B."/>
        </authorList>
    </citation>
    <scope>NUCLEOTIDE SEQUENCE [LARGE SCALE GENOMIC DNA]</scope>
    <source>
        <strain evidence="1 2">Purdue</strain>
    </source>
</reference>
<dbReference type="HOGENOM" id="CLU_2168164_0_0_14"/>
<sequence>MHYDSEGDTDDNLLETLKSRYFEANLSQKELSSEANKTIAPELNKLMKILNEQPFLVFPLGAAPAMYAILPELDGITHEFKKYNFEEGKKKRSLIKTFTLGALKVFLKTS</sequence>
<dbReference type="KEGG" id="mhl:MHLP_00205"/>
<dbReference type="OrthoDB" id="400524at2"/>
<reference evidence="2" key="2">
    <citation type="submission" date="2012-07" db="EMBL/GenBank/DDBJ databases">
        <title>Complete genome sequence of 'Candidatus Mycoplasma haemolamae'.</title>
        <authorList>
            <person name="Guimaraes A.M.S."/>
            <person name="Toth B."/>
            <person name="Santos A.P."/>
            <person name="Nascimento N.C."/>
            <person name="Sojka J.E."/>
            <person name="Messick J.B."/>
        </authorList>
    </citation>
    <scope>NUCLEOTIDE SEQUENCE [LARGE SCALE GENOMIC DNA]</scope>
    <source>
        <strain evidence="2">Purdue</strain>
    </source>
</reference>
<dbReference type="AlphaFoldDB" id="I7CEG1"/>
<organism evidence="1 2">
    <name type="scientific">Mycoplasma haematolamae (strain Purdue)</name>
    <dbReference type="NCBI Taxonomy" id="1212765"/>
    <lineage>
        <taxon>Bacteria</taxon>
        <taxon>Bacillati</taxon>
        <taxon>Mycoplasmatota</taxon>
        <taxon>Mollicutes</taxon>
        <taxon>Mycoplasmataceae</taxon>
        <taxon>Mycoplasma</taxon>
    </lineage>
</organism>
<name>I7CEG1_MYCHA</name>
<accession>I7CEG1</accession>
<dbReference type="PATRIC" id="fig|1212765.3.peg.43"/>
<dbReference type="EMBL" id="CP003731">
    <property type="protein sequence ID" value="AFO51621.1"/>
    <property type="molecule type" value="Genomic_DNA"/>
</dbReference>
<evidence type="ECO:0000313" key="2">
    <source>
        <dbReference type="Proteomes" id="UP000006502"/>
    </source>
</evidence>
<gene>
    <name evidence="1" type="ordered locus">MHLP_00205</name>
</gene>
<dbReference type="Proteomes" id="UP000006502">
    <property type="component" value="Chromosome"/>
</dbReference>
<evidence type="ECO:0000313" key="1">
    <source>
        <dbReference type="EMBL" id="AFO51621.1"/>
    </source>
</evidence>
<proteinExistence type="predicted"/>
<keyword evidence="2" id="KW-1185">Reference proteome</keyword>
<protein>
    <submittedName>
        <fullName evidence="1">Uncharacterized protein</fullName>
    </submittedName>
</protein>